<dbReference type="AlphaFoldDB" id="A0A854WBM7"/>
<gene>
    <name evidence="1" type="ORF">A9Y57_01587</name>
</gene>
<name>A0A854WBM7_9STRE</name>
<dbReference type="Gene3D" id="3.90.245.10">
    <property type="entry name" value="Ribonucleoside hydrolase-like"/>
    <property type="match status" value="1"/>
</dbReference>
<dbReference type="GO" id="GO:0016799">
    <property type="term" value="F:hydrolase activity, hydrolyzing N-glycosyl compounds"/>
    <property type="evidence" value="ECO:0007669"/>
    <property type="project" value="InterPro"/>
</dbReference>
<dbReference type="SUPFAM" id="SSF53590">
    <property type="entry name" value="Nucleoside hydrolase"/>
    <property type="match status" value="1"/>
</dbReference>
<dbReference type="InterPro" id="IPR036452">
    <property type="entry name" value="Ribo_hydro-like"/>
</dbReference>
<reference evidence="1 2" key="1">
    <citation type="submission" date="2016-06" db="EMBL/GenBank/DDBJ databases">
        <authorList>
            <person name="Haines A.N."/>
            <person name="Council K.R."/>
        </authorList>
    </citation>
    <scope>NUCLEOTIDE SEQUENCE [LARGE SCALE GENOMIC DNA]</scope>
    <source>
        <strain evidence="1 2">SP158-29</strain>
    </source>
</reference>
<comment type="caution">
    <text evidence="1">The sequence shown here is derived from an EMBL/GenBank/DDBJ whole genome shotgun (WGS) entry which is preliminary data.</text>
</comment>
<proteinExistence type="predicted"/>
<dbReference type="EMBL" id="NSGR01000009">
    <property type="protein sequence ID" value="PCH11284.1"/>
    <property type="molecule type" value="Genomic_DNA"/>
</dbReference>
<organism evidence="1 2">
    <name type="scientific">Streptococcus parauberis</name>
    <dbReference type="NCBI Taxonomy" id="1348"/>
    <lineage>
        <taxon>Bacteria</taxon>
        <taxon>Bacillati</taxon>
        <taxon>Bacillota</taxon>
        <taxon>Bacilli</taxon>
        <taxon>Lactobacillales</taxon>
        <taxon>Streptococcaceae</taxon>
        <taxon>Streptococcus</taxon>
    </lineage>
</organism>
<sequence length="145" mass="17103">MIALDGTREIVLTPKHLEYIKHINPEMAEFIRLITAKQFVFYWEQEHRIGSIINDPLSLFKTLFPICQGFKIYTEVVFEDLAIGLSIVDLDNFHQNEANSIIYTEIDIFQFWPEFLTITLECEIENSEHDLGHFKNFKIIYSSKK</sequence>
<evidence type="ECO:0000313" key="1">
    <source>
        <dbReference type="EMBL" id="PCH11284.1"/>
    </source>
</evidence>
<dbReference type="RefSeq" id="WP_003106430.1">
    <property type="nucleotide sequence ID" value="NZ_CP104046.1"/>
</dbReference>
<protein>
    <submittedName>
        <fullName evidence="1">Uncharacterized protein</fullName>
    </submittedName>
</protein>
<evidence type="ECO:0000313" key="2">
    <source>
        <dbReference type="Proteomes" id="UP000217465"/>
    </source>
</evidence>
<accession>A0A854WBM7</accession>
<dbReference type="Proteomes" id="UP000217465">
    <property type="component" value="Unassembled WGS sequence"/>
</dbReference>